<dbReference type="EMBL" id="BRZM01000020">
    <property type="protein sequence ID" value="GLD54606.1"/>
    <property type="molecule type" value="Genomic_DNA"/>
</dbReference>
<accession>A0AAD3MJI2</accession>
<dbReference type="AlphaFoldDB" id="A0AAD3MJI2"/>
<organism evidence="2 3">
    <name type="scientific">Lates japonicus</name>
    <name type="common">Japanese lates</name>
    <dbReference type="NCBI Taxonomy" id="270547"/>
    <lineage>
        <taxon>Eukaryota</taxon>
        <taxon>Metazoa</taxon>
        <taxon>Chordata</taxon>
        <taxon>Craniata</taxon>
        <taxon>Vertebrata</taxon>
        <taxon>Euteleostomi</taxon>
        <taxon>Actinopterygii</taxon>
        <taxon>Neopterygii</taxon>
        <taxon>Teleostei</taxon>
        <taxon>Neoteleostei</taxon>
        <taxon>Acanthomorphata</taxon>
        <taxon>Carangaria</taxon>
        <taxon>Carangaria incertae sedis</taxon>
        <taxon>Centropomidae</taxon>
        <taxon>Lates</taxon>
    </lineage>
</organism>
<evidence type="ECO:0000313" key="2">
    <source>
        <dbReference type="EMBL" id="GLD54606.1"/>
    </source>
</evidence>
<feature type="compositionally biased region" description="Pro residues" evidence="1">
    <location>
        <begin position="52"/>
        <end position="62"/>
    </location>
</feature>
<feature type="compositionally biased region" description="Acidic residues" evidence="1">
    <location>
        <begin position="8"/>
        <end position="17"/>
    </location>
</feature>
<keyword evidence="3" id="KW-1185">Reference proteome</keyword>
<dbReference type="Proteomes" id="UP001279410">
    <property type="component" value="Unassembled WGS sequence"/>
</dbReference>
<name>A0AAD3MJI2_LATJO</name>
<gene>
    <name evidence="2" type="ORF">AKAME5_000720000</name>
</gene>
<reference evidence="2" key="1">
    <citation type="submission" date="2022-08" db="EMBL/GenBank/DDBJ databases">
        <title>Genome sequencing of akame (Lates japonicus).</title>
        <authorList>
            <person name="Hashiguchi Y."/>
            <person name="Takahashi H."/>
        </authorList>
    </citation>
    <scope>NUCLEOTIDE SEQUENCE</scope>
    <source>
        <strain evidence="2">Kochi</strain>
    </source>
</reference>
<feature type="region of interest" description="Disordered" evidence="1">
    <location>
        <begin position="1"/>
        <end position="62"/>
    </location>
</feature>
<evidence type="ECO:0000256" key="1">
    <source>
        <dbReference type="SAM" id="MobiDB-lite"/>
    </source>
</evidence>
<feature type="compositionally biased region" description="Low complexity" evidence="1">
    <location>
        <begin position="25"/>
        <end position="42"/>
    </location>
</feature>
<evidence type="ECO:0000313" key="3">
    <source>
        <dbReference type="Proteomes" id="UP001279410"/>
    </source>
</evidence>
<protein>
    <submittedName>
        <fullName evidence="2">Uncharacterized protein</fullName>
    </submittedName>
</protein>
<comment type="caution">
    <text evidence="2">The sequence shown here is derived from an EMBL/GenBank/DDBJ whole genome shotgun (WGS) entry which is preliminary data.</text>
</comment>
<proteinExistence type="predicted"/>
<sequence length="202" mass="22570">MCMFQEAPAEDPAEPEMQEAGWRPQLQAGVAVSAAVQRAAQQEDLPASQGQPSPPKRPSRMPPSVHPYVPWAIHMIVHSYDFLPVFWLPSSPSMQHSSLACCLTPELAELLLNYMSRERPFGPRTLELFFDAHCKFFSRFEESVPRHRTQTKVTGMLGWCCTSSRVRPLPLSAQPEPDAVTGSFLVVLPTCVPQLRLLSITD</sequence>